<dbReference type="InterPro" id="IPR036244">
    <property type="entry name" value="TipA-like_antibiotic-bd"/>
</dbReference>
<evidence type="ECO:0000259" key="1">
    <source>
        <dbReference type="Pfam" id="PF07739"/>
    </source>
</evidence>
<dbReference type="InterPro" id="IPR012925">
    <property type="entry name" value="TipAS_dom"/>
</dbReference>
<dbReference type="AlphaFoldDB" id="A0A6J6I239"/>
<feature type="domain" description="TipAS antibiotic-recognition" evidence="1">
    <location>
        <begin position="11"/>
        <end position="109"/>
    </location>
</feature>
<evidence type="ECO:0000313" key="2">
    <source>
        <dbReference type="EMBL" id="CAB4620472.1"/>
    </source>
</evidence>
<dbReference type="Pfam" id="PF07739">
    <property type="entry name" value="TipAS"/>
    <property type="match status" value="1"/>
</dbReference>
<dbReference type="Gene3D" id="1.10.490.50">
    <property type="entry name" value="Antibiotic binding domain of TipA-like multidrug resistance regulators"/>
    <property type="match status" value="1"/>
</dbReference>
<gene>
    <name evidence="2" type="ORF">UFOPK1909_00527</name>
</gene>
<dbReference type="SUPFAM" id="SSF89082">
    <property type="entry name" value="Antibiotic binding domain of TipA-like multidrug resistance regulators"/>
    <property type="match status" value="1"/>
</dbReference>
<sequence>MDPFSSTNISSYSSLHAGVSEVKFNEYSAGHDHIAKNIAGLMTAGHGIDSAEVQHWIGKHYEFVCQFWVPNRIAYKSLALTYTMDPAFKATYEAYEQGLALFIQRAINLWADHNLSDGAVADKNTARNSK</sequence>
<organism evidence="2">
    <name type="scientific">freshwater metagenome</name>
    <dbReference type="NCBI Taxonomy" id="449393"/>
    <lineage>
        <taxon>unclassified sequences</taxon>
        <taxon>metagenomes</taxon>
        <taxon>ecological metagenomes</taxon>
    </lineage>
</organism>
<name>A0A6J6I239_9ZZZZ</name>
<proteinExistence type="predicted"/>
<dbReference type="EMBL" id="CAEZVD010000041">
    <property type="protein sequence ID" value="CAB4620472.1"/>
    <property type="molecule type" value="Genomic_DNA"/>
</dbReference>
<accession>A0A6J6I239</accession>
<reference evidence="2" key="1">
    <citation type="submission" date="2020-05" db="EMBL/GenBank/DDBJ databases">
        <authorList>
            <person name="Chiriac C."/>
            <person name="Salcher M."/>
            <person name="Ghai R."/>
            <person name="Kavagutti S V."/>
        </authorList>
    </citation>
    <scope>NUCLEOTIDE SEQUENCE</scope>
</reference>
<protein>
    <submittedName>
        <fullName evidence="2">Unannotated protein</fullName>
    </submittedName>
</protein>